<evidence type="ECO:0000313" key="1">
    <source>
        <dbReference type="EMBL" id="ARF12363.1"/>
    </source>
</evidence>
<dbReference type="Pfam" id="PF11899">
    <property type="entry name" value="DUF3419"/>
    <property type="match status" value="2"/>
</dbReference>
<evidence type="ECO:0008006" key="2">
    <source>
        <dbReference type="Google" id="ProtNLM"/>
    </source>
</evidence>
<proteinExistence type="predicted"/>
<protein>
    <recommendedName>
        <fullName evidence="2">DUF3419 family protein</fullName>
    </recommendedName>
</protein>
<dbReference type="EMBL" id="KY684112">
    <property type="protein sequence ID" value="ARF12363.1"/>
    <property type="molecule type" value="Genomic_DNA"/>
</dbReference>
<gene>
    <name evidence="1" type="ORF">Klosneuvirus_5_33</name>
</gene>
<accession>A0A1V0SKY0</accession>
<sequence>MTHPAILFSQVREDPRIELYCLNKLNNPNVLLVGSGGCTALSLIANGNVRTIDIIDLNIGQLYLIQLKIQLILTLQDLNKILDFYEGILTKHEYDHIFNSLKLEENCKNYFTSHMNLIYQGINQSGVYEQLFKELIDSNYDYDKVFSNENLIYKFGINAVKYSTKTPFSEHFKQIMTKYQNNYSIDNNYFYHQMVYNSYDRKCLPHYFQTLDRLIHNLQTIEINFIHTDYCDYIKYCQKGYDLIQTSNLTDWMNEDQINELLSDISNKLNQKNYIVLRKFNGDYDLKQLASHYFKINNDIPHDTSEFYNEVIVCSTI</sequence>
<dbReference type="InterPro" id="IPR021829">
    <property type="entry name" value="DUF3419"/>
</dbReference>
<dbReference type="PANTHER" id="PTHR47473:SF1">
    <property type="entry name" value="METHYLTRANSFERASE DOMAIN-CONTAINING PROTEIN"/>
    <property type="match status" value="1"/>
</dbReference>
<organism evidence="1">
    <name type="scientific">Klosneuvirus KNV1</name>
    <dbReference type="NCBI Taxonomy" id="1977640"/>
    <lineage>
        <taxon>Viruses</taxon>
        <taxon>Varidnaviria</taxon>
        <taxon>Bamfordvirae</taxon>
        <taxon>Nucleocytoviricota</taxon>
        <taxon>Megaviricetes</taxon>
        <taxon>Imitervirales</taxon>
        <taxon>Mimiviridae</taxon>
        <taxon>Klosneuvirinae</taxon>
        <taxon>Klosneuvirus</taxon>
    </lineage>
</organism>
<name>A0A1V0SKY0_9VIRU</name>
<dbReference type="PANTHER" id="PTHR47473">
    <property type="entry name" value="BTA1P"/>
    <property type="match status" value="1"/>
</dbReference>
<reference evidence="1" key="1">
    <citation type="journal article" date="2017" name="Science">
        <title>Giant viruses with an expanded complement of translation system components.</title>
        <authorList>
            <person name="Schulz F."/>
            <person name="Yutin N."/>
            <person name="Ivanova N.N."/>
            <person name="Ortega D.R."/>
            <person name="Lee T.K."/>
            <person name="Vierheilig J."/>
            <person name="Daims H."/>
            <person name="Horn M."/>
            <person name="Wagner M."/>
            <person name="Jensen G.J."/>
            <person name="Kyrpides N.C."/>
            <person name="Koonin E.V."/>
            <person name="Woyke T."/>
        </authorList>
    </citation>
    <scope>NUCLEOTIDE SEQUENCE</scope>
    <source>
        <strain evidence="1">KNV1</strain>
    </source>
</reference>